<feature type="transmembrane region" description="Helical" evidence="6">
    <location>
        <begin position="173"/>
        <end position="195"/>
    </location>
</feature>
<feature type="transmembrane region" description="Helical" evidence="6">
    <location>
        <begin position="310"/>
        <end position="327"/>
    </location>
</feature>
<evidence type="ECO:0000256" key="1">
    <source>
        <dbReference type="ARBA" id="ARBA00004651"/>
    </source>
</evidence>
<keyword evidence="5 6" id="KW-0472">Membrane</keyword>
<feature type="transmembrane region" description="Helical" evidence="6">
    <location>
        <begin position="12"/>
        <end position="32"/>
    </location>
</feature>
<evidence type="ECO:0000256" key="4">
    <source>
        <dbReference type="ARBA" id="ARBA00022989"/>
    </source>
</evidence>
<dbReference type="Gene3D" id="1.20.1250.20">
    <property type="entry name" value="MFS general substrate transporter like domains"/>
    <property type="match status" value="1"/>
</dbReference>
<dbReference type="Proteomes" id="UP001500037">
    <property type="component" value="Unassembled WGS sequence"/>
</dbReference>
<evidence type="ECO:0000313" key="9">
    <source>
        <dbReference type="Proteomes" id="UP001500037"/>
    </source>
</evidence>
<keyword evidence="2" id="KW-1003">Cell membrane</keyword>
<dbReference type="InterPro" id="IPR050189">
    <property type="entry name" value="MFS_Efflux_Transporters"/>
</dbReference>
<feature type="transmembrane region" description="Helical" evidence="6">
    <location>
        <begin position="216"/>
        <end position="237"/>
    </location>
</feature>
<reference evidence="9" key="1">
    <citation type="journal article" date="2019" name="Int. J. Syst. Evol. Microbiol.">
        <title>The Global Catalogue of Microorganisms (GCM) 10K type strain sequencing project: providing services to taxonomists for standard genome sequencing and annotation.</title>
        <authorList>
            <consortium name="The Broad Institute Genomics Platform"/>
            <consortium name="The Broad Institute Genome Sequencing Center for Infectious Disease"/>
            <person name="Wu L."/>
            <person name="Ma J."/>
        </authorList>
    </citation>
    <scope>NUCLEOTIDE SEQUENCE [LARGE SCALE GENOMIC DNA]</scope>
    <source>
        <strain evidence="9">JCM 13004</strain>
    </source>
</reference>
<feature type="transmembrane region" description="Helical" evidence="6">
    <location>
        <begin position="257"/>
        <end position="275"/>
    </location>
</feature>
<comment type="caution">
    <text evidence="8">The sequence shown here is derived from an EMBL/GenBank/DDBJ whole genome shotgun (WGS) entry which is preliminary data.</text>
</comment>
<feature type="transmembrane region" description="Helical" evidence="6">
    <location>
        <begin position="373"/>
        <end position="392"/>
    </location>
</feature>
<dbReference type="InterPro" id="IPR020846">
    <property type="entry name" value="MFS_dom"/>
</dbReference>
<protein>
    <submittedName>
        <fullName evidence="8">MFS transporter</fullName>
    </submittedName>
</protein>
<feature type="transmembrane region" description="Helical" evidence="6">
    <location>
        <begin position="145"/>
        <end position="167"/>
    </location>
</feature>
<feature type="transmembrane region" description="Helical" evidence="6">
    <location>
        <begin position="87"/>
        <end position="106"/>
    </location>
</feature>
<evidence type="ECO:0000256" key="2">
    <source>
        <dbReference type="ARBA" id="ARBA00022475"/>
    </source>
</evidence>
<gene>
    <name evidence="8" type="ORF">GCM10009665_37920</name>
</gene>
<evidence type="ECO:0000259" key="7">
    <source>
        <dbReference type="PROSITE" id="PS50850"/>
    </source>
</evidence>
<keyword evidence="4 6" id="KW-1133">Transmembrane helix</keyword>
<dbReference type="CDD" id="cd17324">
    <property type="entry name" value="MFS_NepI_like"/>
    <property type="match status" value="1"/>
</dbReference>
<dbReference type="InterPro" id="IPR036259">
    <property type="entry name" value="MFS_trans_sf"/>
</dbReference>
<dbReference type="PANTHER" id="PTHR43124:SF10">
    <property type="entry name" value="PURINE EFFLUX PUMP PBUE"/>
    <property type="match status" value="1"/>
</dbReference>
<dbReference type="EMBL" id="BAAALF010000064">
    <property type="protein sequence ID" value="GAA1243496.1"/>
    <property type="molecule type" value="Genomic_DNA"/>
</dbReference>
<dbReference type="PANTHER" id="PTHR43124">
    <property type="entry name" value="PURINE EFFLUX PUMP PBUE"/>
    <property type="match status" value="1"/>
</dbReference>
<evidence type="ECO:0000256" key="3">
    <source>
        <dbReference type="ARBA" id="ARBA00022692"/>
    </source>
</evidence>
<organism evidence="8 9">
    <name type="scientific">Kitasatospora nipponensis</name>
    <dbReference type="NCBI Taxonomy" id="258049"/>
    <lineage>
        <taxon>Bacteria</taxon>
        <taxon>Bacillati</taxon>
        <taxon>Actinomycetota</taxon>
        <taxon>Actinomycetes</taxon>
        <taxon>Kitasatosporales</taxon>
        <taxon>Streptomycetaceae</taxon>
        <taxon>Kitasatospora</taxon>
    </lineage>
</organism>
<feature type="transmembrane region" description="Helical" evidence="6">
    <location>
        <begin position="112"/>
        <end position="133"/>
    </location>
</feature>
<sequence>MSRARAPGPGRAGAAGLSVPLVVLAWLTQFLVGTDLFVVAPLLPDIARSLHVSASSTGLLITAFSIAYVVASPFAGWLADHRDRATILVWALVLFSVANVATAVAPNFALLLLTRVVAGVAAAATGPTVYALVSTRARPQARAQVLAVVGSGLLTALWVGAPAGAVLGQHLGWQAAFLILAAGTFLLAFPHAVVWRSRAVAPAPPRTPARTPARGSRTATGVAVAGVAVTTLWAFSVYSLYTFLGVALHADGRASDVTWLLVVYGVGAVIGGQLGGRFADRTGAVRVTRAALALTAALEVAVALAYPVTWALACTLGLFACAGYAFFPAQQRHLVDAFPERATGMLSWNNSALFVGLSVAGAVGGQIVDAFGYPVLLYVAAALCVPAVLVAGGRPARLGANPTAEEVRS</sequence>
<proteinExistence type="predicted"/>
<evidence type="ECO:0000313" key="8">
    <source>
        <dbReference type="EMBL" id="GAA1243496.1"/>
    </source>
</evidence>
<comment type="subcellular location">
    <subcellularLocation>
        <location evidence="1">Cell membrane</location>
        <topology evidence="1">Multi-pass membrane protein</topology>
    </subcellularLocation>
</comment>
<name>A0ABP4GY99_9ACTN</name>
<feature type="domain" description="Major facilitator superfamily (MFS) profile" evidence="7">
    <location>
        <begin position="21"/>
        <end position="398"/>
    </location>
</feature>
<feature type="transmembrane region" description="Helical" evidence="6">
    <location>
        <begin position="52"/>
        <end position="75"/>
    </location>
</feature>
<evidence type="ECO:0000256" key="5">
    <source>
        <dbReference type="ARBA" id="ARBA00023136"/>
    </source>
</evidence>
<dbReference type="SUPFAM" id="SSF103473">
    <property type="entry name" value="MFS general substrate transporter"/>
    <property type="match status" value="1"/>
</dbReference>
<dbReference type="PROSITE" id="PS50850">
    <property type="entry name" value="MFS"/>
    <property type="match status" value="1"/>
</dbReference>
<evidence type="ECO:0000256" key="6">
    <source>
        <dbReference type="SAM" id="Phobius"/>
    </source>
</evidence>
<dbReference type="InterPro" id="IPR011701">
    <property type="entry name" value="MFS"/>
</dbReference>
<keyword evidence="9" id="KW-1185">Reference proteome</keyword>
<accession>A0ABP4GY99</accession>
<dbReference type="RefSeq" id="WP_344442909.1">
    <property type="nucleotide sequence ID" value="NZ_BAAALF010000064.1"/>
</dbReference>
<dbReference type="Pfam" id="PF07690">
    <property type="entry name" value="MFS_1"/>
    <property type="match status" value="1"/>
</dbReference>
<feature type="transmembrane region" description="Helical" evidence="6">
    <location>
        <begin position="348"/>
        <end position="367"/>
    </location>
</feature>
<keyword evidence="3 6" id="KW-0812">Transmembrane</keyword>